<dbReference type="AlphaFoldDB" id="A0A4V6KVP3"/>
<keyword evidence="1" id="KW-0547">Nucleotide-binding</keyword>
<organism evidence="1">
    <name type="scientific">Serratia fonticola</name>
    <dbReference type="NCBI Taxonomy" id="47917"/>
    <lineage>
        <taxon>Bacteria</taxon>
        <taxon>Pseudomonadati</taxon>
        <taxon>Pseudomonadota</taxon>
        <taxon>Gammaproteobacteria</taxon>
        <taxon>Enterobacterales</taxon>
        <taxon>Yersiniaceae</taxon>
        <taxon>Serratia</taxon>
    </lineage>
</organism>
<reference evidence="1" key="1">
    <citation type="submission" date="2019-05" db="EMBL/GenBank/DDBJ databases">
        <authorList>
            <consortium name="Pathogen Informatics"/>
        </authorList>
    </citation>
    <scope>NUCLEOTIDE SEQUENCE [LARGE SCALE GENOMIC DNA]</scope>
    <source>
        <strain evidence="1">NCTC12965</strain>
    </source>
</reference>
<proteinExistence type="predicted"/>
<keyword evidence="1" id="KW-0378">Hydrolase</keyword>
<gene>
    <name evidence="1" type="ORF">NCTC12965_06674</name>
</gene>
<dbReference type="GO" id="GO:0004386">
    <property type="term" value="F:helicase activity"/>
    <property type="evidence" value="ECO:0007669"/>
    <property type="project" value="UniProtKB-KW"/>
</dbReference>
<keyword evidence="1" id="KW-0067">ATP-binding</keyword>
<dbReference type="EMBL" id="CABEEZ010000132">
    <property type="protein sequence ID" value="VTR54138.1"/>
    <property type="molecule type" value="Genomic_DNA"/>
</dbReference>
<keyword evidence="1" id="KW-0347">Helicase</keyword>
<sequence>MRELIQIFEHQANAYLPPDSGNAEYRFEMGELPAEMVEICARLFKLTDGLRGLAEFILNDLTEQTASTTLCGLHRTIIQMSRTLGYLEAMSKLWRLAAMDKSSNAADLQMDCA</sequence>
<accession>A0A4V6KVP3</accession>
<name>A0A4V6KVP3_SERFO</name>
<protein>
    <submittedName>
        <fullName evidence="1">ATP-dependent DNA helicase DinG</fullName>
    </submittedName>
</protein>
<evidence type="ECO:0000313" key="1">
    <source>
        <dbReference type="EMBL" id="VTR54138.1"/>
    </source>
</evidence>